<dbReference type="Proteomes" id="UP000032568">
    <property type="component" value="Chromosome"/>
</dbReference>
<keyword evidence="1" id="KW-0812">Transmembrane</keyword>
<sequence length="80" mass="8976">MTLAKNQKESSLGVRIYLYIIGLVCLSANVWFAYQLDTQQLRGTTQAPRITQDFTQEDNHTLAAVIPAETVNRNSHSPLN</sequence>
<reference evidence="2 3" key="1">
    <citation type="journal article" date="2015" name="Genome Announc.">
        <title>Draft Genome Sequences of Marine Isolates of Thalassomonas viridans and Thalassomonas actiniarum.</title>
        <authorList>
            <person name="Olonade I."/>
            <person name="van Zyl L.J."/>
            <person name="Trindade M."/>
        </authorList>
    </citation>
    <scope>NUCLEOTIDE SEQUENCE [LARGE SCALE GENOMIC DNA]</scope>
    <source>
        <strain evidence="2 3">A5K-106</strain>
    </source>
</reference>
<dbReference type="KEGG" id="tact:SG35_021295"/>
<organism evidence="2 3">
    <name type="scientific">Thalassomonas actiniarum</name>
    <dbReference type="NCBI Taxonomy" id="485447"/>
    <lineage>
        <taxon>Bacteria</taxon>
        <taxon>Pseudomonadati</taxon>
        <taxon>Pseudomonadota</taxon>
        <taxon>Gammaproteobacteria</taxon>
        <taxon>Alteromonadales</taxon>
        <taxon>Colwelliaceae</taxon>
        <taxon>Thalassomonas</taxon>
    </lineage>
</organism>
<evidence type="ECO:0000313" key="2">
    <source>
        <dbReference type="EMBL" id="WDD97811.1"/>
    </source>
</evidence>
<dbReference type="EMBL" id="CP059735">
    <property type="protein sequence ID" value="WDD97811.1"/>
    <property type="molecule type" value="Genomic_DNA"/>
</dbReference>
<name>A0AAE9YQN9_9GAMM</name>
<keyword evidence="1" id="KW-1133">Transmembrane helix</keyword>
<dbReference type="RefSeq" id="WP_044832117.1">
    <property type="nucleotide sequence ID" value="NZ_CP059735.1"/>
</dbReference>
<evidence type="ECO:0000313" key="3">
    <source>
        <dbReference type="Proteomes" id="UP000032568"/>
    </source>
</evidence>
<feature type="transmembrane region" description="Helical" evidence="1">
    <location>
        <begin position="12"/>
        <end position="34"/>
    </location>
</feature>
<proteinExistence type="predicted"/>
<protein>
    <submittedName>
        <fullName evidence="2">Uncharacterized protein</fullName>
    </submittedName>
</protein>
<accession>A0AAE9YQN9</accession>
<reference evidence="2 3" key="2">
    <citation type="journal article" date="2022" name="Mar. Drugs">
        <title>Bioassay-Guided Fractionation Leads to the Detection of Cholic Acid Generated by the Rare Thalassomonas sp.</title>
        <authorList>
            <person name="Pheiffer F."/>
            <person name="Schneider Y.K."/>
            <person name="Hansen E.H."/>
            <person name="Andersen J.H."/>
            <person name="Isaksson J."/>
            <person name="Busche T."/>
            <person name="R C."/>
            <person name="Kalinowski J."/>
            <person name="Zyl L.V."/>
            <person name="Trindade M."/>
        </authorList>
    </citation>
    <scope>NUCLEOTIDE SEQUENCE [LARGE SCALE GENOMIC DNA]</scope>
    <source>
        <strain evidence="2 3">A5K-106</strain>
    </source>
</reference>
<keyword evidence="3" id="KW-1185">Reference proteome</keyword>
<evidence type="ECO:0000256" key="1">
    <source>
        <dbReference type="SAM" id="Phobius"/>
    </source>
</evidence>
<dbReference type="AlphaFoldDB" id="A0AAE9YQN9"/>
<gene>
    <name evidence="2" type="ORF">SG35_021295</name>
</gene>
<keyword evidence="1" id="KW-0472">Membrane</keyword>